<dbReference type="EMBL" id="LDSE01000004">
    <property type="protein sequence ID" value="KTS69500.1"/>
    <property type="molecule type" value="Genomic_DNA"/>
</dbReference>
<reference evidence="1 2" key="1">
    <citation type="journal article" date="2016" name="Front. Microbiol.">
        <title>Genomic Resource of Rice Seed Associated Bacteria.</title>
        <authorList>
            <person name="Midha S."/>
            <person name="Bansal K."/>
            <person name="Sharma S."/>
            <person name="Kumar N."/>
            <person name="Patil P.P."/>
            <person name="Chaudhry V."/>
            <person name="Patil P.B."/>
        </authorList>
    </citation>
    <scope>NUCLEOTIDE SEQUENCE [LARGE SCALE GENOMIC DNA]</scope>
    <source>
        <strain evidence="1 2">SA3</strain>
    </source>
</reference>
<evidence type="ECO:0000313" key="1">
    <source>
        <dbReference type="EMBL" id="KTS69500.1"/>
    </source>
</evidence>
<name>A0A8E1S2I2_9GAMM</name>
<protein>
    <submittedName>
        <fullName evidence="1">Uncharacterized protein</fullName>
    </submittedName>
</protein>
<dbReference type="RefSeq" id="WP_058776414.1">
    <property type="nucleotide sequence ID" value="NZ_LDSD01000005.1"/>
</dbReference>
<accession>A0A8E1S2I2</accession>
<dbReference type="AlphaFoldDB" id="A0A8E1S2I2"/>
<dbReference type="Proteomes" id="UP000071979">
    <property type="component" value="Unassembled WGS sequence"/>
</dbReference>
<proteinExistence type="predicted"/>
<sequence>MPDLYYIPGFEPDDIRDIAKSALRQVRERQATIYAENNREVLGAIYSHPIAGVVEPDVMYGYIDKINLCEKTTRCGVLTGYANHLPPSFCTAGILPHYNINAVHKFDCQLDSADHGDNVVFGSDMHVKKTAQ</sequence>
<comment type="caution">
    <text evidence="1">The sequence shown here is derived from an EMBL/GenBank/DDBJ whole genome shotgun (WGS) entry which is preliminary data.</text>
</comment>
<gene>
    <name evidence="1" type="ORF">SA3R_02425</name>
</gene>
<evidence type="ECO:0000313" key="2">
    <source>
        <dbReference type="Proteomes" id="UP000071979"/>
    </source>
</evidence>
<organism evidence="1 2">
    <name type="scientific">Pantoea dispersa</name>
    <dbReference type="NCBI Taxonomy" id="59814"/>
    <lineage>
        <taxon>Bacteria</taxon>
        <taxon>Pseudomonadati</taxon>
        <taxon>Pseudomonadota</taxon>
        <taxon>Gammaproteobacteria</taxon>
        <taxon>Enterobacterales</taxon>
        <taxon>Erwiniaceae</taxon>
        <taxon>Pantoea</taxon>
    </lineage>
</organism>